<name>A0A9P4PTY4_9PLEO</name>
<dbReference type="AlphaFoldDB" id="A0A9P4PTY4"/>
<evidence type="ECO:0000313" key="1">
    <source>
        <dbReference type="EMBL" id="KAF2449223.1"/>
    </source>
</evidence>
<reference evidence="1" key="1">
    <citation type="journal article" date="2020" name="Stud. Mycol.">
        <title>101 Dothideomycetes genomes: a test case for predicting lifestyles and emergence of pathogens.</title>
        <authorList>
            <person name="Haridas S."/>
            <person name="Albert R."/>
            <person name="Binder M."/>
            <person name="Bloem J."/>
            <person name="Labutti K."/>
            <person name="Salamov A."/>
            <person name="Andreopoulos B."/>
            <person name="Baker S."/>
            <person name="Barry K."/>
            <person name="Bills G."/>
            <person name="Bluhm B."/>
            <person name="Cannon C."/>
            <person name="Castanera R."/>
            <person name="Culley D."/>
            <person name="Daum C."/>
            <person name="Ezra D."/>
            <person name="Gonzalez J."/>
            <person name="Henrissat B."/>
            <person name="Kuo A."/>
            <person name="Liang C."/>
            <person name="Lipzen A."/>
            <person name="Lutzoni F."/>
            <person name="Magnuson J."/>
            <person name="Mondo S."/>
            <person name="Nolan M."/>
            <person name="Ohm R."/>
            <person name="Pangilinan J."/>
            <person name="Park H.-J."/>
            <person name="Ramirez L."/>
            <person name="Alfaro M."/>
            <person name="Sun H."/>
            <person name="Tritt A."/>
            <person name="Yoshinaga Y."/>
            <person name="Zwiers L.-H."/>
            <person name="Turgeon B."/>
            <person name="Goodwin S."/>
            <person name="Spatafora J."/>
            <person name="Crous P."/>
            <person name="Grigoriev I."/>
        </authorList>
    </citation>
    <scope>NUCLEOTIDE SEQUENCE</scope>
    <source>
        <strain evidence="1">CBS 690.94</strain>
    </source>
</reference>
<dbReference type="Proteomes" id="UP000799764">
    <property type="component" value="Unassembled WGS sequence"/>
</dbReference>
<keyword evidence="2" id="KW-1185">Reference proteome</keyword>
<evidence type="ECO:0000313" key="2">
    <source>
        <dbReference type="Proteomes" id="UP000799764"/>
    </source>
</evidence>
<organism evidence="1 2">
    <name type="scientific">Karstenula rhodostoma CBS 690.94</name>
    <dbReference type="NCBI Taxonomy" id="1392251"/>
    <lineage>
        <taxon>Eukaryota</taxon>
        <taxon>Fungi</taxon>
        <taxon>Dikarya</taxon>
        <taxon>Ascomycota</taxon>
        <taxon>Pezizomycotina</taxon>
        <taxon>Dothideomycetes</taxon>
        <taxon>Pleosporomycetidae</taxon>
        <taxon>Pleosporales</taxon>
        <taxon>Massarineae</taxon>
        <taxon>Didymosphaeriaceae</taxon>
        <taxon>Karstenula</taxon>
    </lineage>
</organism>
<comment type="caution">
    <text evidence="1">The sequence shown here is derived from an EMBL/GenBank/DDBJ whole genome shotgun (WGS) entry which is preliminary data.</text>
</comment>
<dbReference type="EMBL" id="MU001494">
    <property type="protein sequence ID" value="KAF2449223.1"/>
    <property type="molecule type" value="Genomic_DNA"/>
</dbReference>
<gene>
    <name evidence="1" type="ORF">P171DRAFT_480327</name>
</gene>
<sequence>MKRVSRIKTLLGALSGSYDAIFILVHGFEFYDRTWEDDTAKFTESMAKVVASFNEKREDGQACTLKVLFTAASYSRSLASSDVPMTKIEMPEDIGRDGDGFEDL</sequence>
<dbReference type="OrthoDB" id="3694217at2759"/>
<accession>A0A9P4PTY4</accession>
<protein>
    <submittedName>
        <fullName evidence="1">Uncharacterized protein</fullName>
    </submittedName>
</protein>
<proteinExistence type="predicted"/>